<accession>A0A195EVY4</accession>
<organism evidence="1 2">
    <name type="scientific">Trachymyrmex septentrionalis</name>
    <dbReference type="NCBI Taxonomy" id="34720"/>
    <lineage>
        <taxon>Eukaryota</taxon>
        <taxon>Metazoa</taxon>
        <taxon>Ecdysozoa</taxon>
        <taxon>Arthropoda</taxon>
        <taxon>Hexapoda</taxon>
        <taxon>Insecta</taxon>
        <taxon>Pterygota</taxon>
        <taxon>Neoptera</taxon>
        <taxon>Endopterygota</taxon>
        <taxon>Hymenoptera</taxon>
        <taxon>Apocrita</taxon>
        <taxon>Aculeata</taxon>
        <taxon>Formicoidea</taxon>
        <taxon>Formicidae</taxon>
        <taxon>Myrmicinae</taxon>
        <taxon>Trachymyrmex</taxon>
    </lineage>
</organism>
<keyword evidence="2" id="KW-1185">Reference proteome</keyword>
<dbReference type="EMBL" id="KQ981953">
    <property type="protein sequence ID" value="KYN32306.1"/>
    <property type="molecule type" value="Genomic_DNA"/>
</dbReference>
<reference evidence="1 2" key="1">
    <citation type="submission" date="2016-03" db="EMBL/GenBank/DDBJ databases">
        <title>Trachymyrmex septentrionalis WGS genome.</title>
        <authorList>
            <person name="Nygaard S."/>
            <person name="Hu H."/>
            <person name="Boomsma J."/>
            <person name="Zhang G."/>
        </authorList>
    </citation>
    <scope>NUCLEOTIDE SEQUENCE [LARGE SCALE GENOMIC DNA]</scope>
    <source>
        <strain evidence="1">Tsep2-gDNA-1</strain>
        <tissue evidence="1">Whole body</tissue>
    </source>
</reference>
<sequence length="167" mass="19375">MAAAYDHSDHNAPAIRHCDVIAYYRSFVSCSCVRIRSGVSHDGLPWLRPTQVQVRKICGARGERDNPVSVMQMKKEKLELTAIIIDQRWDDVICGRRRLFPTRDVIDTGWEEEKEKGGWEERRGRMMDVYSYYLQSQFAMEHSCRLKPLGDAVFSRPSGISRRFNGY</sequence>
<dbReference type="Proteomes" id="UP000078541">
    <property type="component" value="Unassembled WGS sequence"/>
</dbReference>
<proteinExistence type="predicted"/>
<evidence type="ECO:0000313" key="2">
    <source>
        <dbReference type="Proteomes" id="UP000078541"/>
    </source>
</evidence>
<gene>
    <name evidence="1" type="ORF">ALC56_13163</name>
</gene>
<dbReference type="AlphaFoldDB" id="A0A195EVY4"/>
<name>A0A195EVY4_9HYME</name>
<protein>
    <submittedName>
        <fullName evidence="1">Uncharacterized protein</fullName>
    </submittedName>
</protein>
<evidence type="ECO:0000313" key="1">
    <source>
        <dbReference type="EMBL" id="KYN32306.1"/>
    </source>
</evidence>